<accession>A0A1T2X1I1</accession>
<reference evidence="5 6" key="1">
    <citation type="submission" date="2017-01" db="EMBL/GenBank/DDBJ databases">
        <title>Genome analysis of Paenibacillus selenitrireducens ES3-24.</title>
        <authorList>
            <person name="Xu D."/>
            <person name="Yao R."/>
            <person name="Zheng S."/>
        </authorList>
    </citation>
    <scope>NUCLEOTIDE SEQUENCE [LARGE SCALE GENOMIC DNA]</scope>
    <source>
        <strain evidence="5 6">ES3-24</strain>
    </source>
</reference>
<gene>
    <name evidence="5" type="ORF">BVG16_26890</name>
</gene>
<proteinExistence type="inferred from homology"/>
<dbReference type="InterPro" id="IPR000335">
    <property type="entry name" value="Bleomycin-R"/>
</dbReference>
<dbReference type="EMBL" id="MSZX01000014">
    <property type="protein sequence ID" value="OPA73720.1"/>
    <property type="molecule type" value="Genomic_DNA"/>
</dbReference>
<dbReference type="SUPFAM" id="SSF54593">
    <property type="entry name" value="Glyoxalase/Bleomycin resistance protein/Dihydroxybiphenyl dioxygenase"/>
    <property type="match status" value="1"/>
</dbReference>
<dbReference type="GO" id="GO:0051213">
    <property type="term" value="F:dioxygenase activity"/>
    <property type="evidence" value="ECO:0007669"/>
    <property type="project" value="UniProtKB-KW"/>
</dbReference>
<comment type="similarity">
    <text evidence="1">Belongs to the bleomycin resistance protein family.</text>
</comment>
<protein>
    <recommendedName>
        <fullName evidence="2">Bleomycin resistance protein</fullName>
    </recommendedName>
</protein>
<keyword evidence="3" id="KW-0046">Antibiotic resistance</keyword>
<dbReference type="STRING" id="1324314.BVG16_26890"/>
<dbReference type="Gene3D" id="3.10.180.10">
    <property type="entry name" value="2,3-Dihydroxybiphenyl 1,2-Dioxygenase, domain 1"/>
    <property type="match status" value="1"/>
</dbReference>
<keyword evidence="5" id="KW-0223">Dioxygenase</keyword>
<name>A0A1T2X1I1_9BACL</name>
<dbReference type="InterPro" id="IPR037523">
    <property type="entry name" value="VOC_core"/>
</dbReference>
<dbReference type="OrthoDB" id="9803104at2"/>
<evidence type="ECO:0000259" key="4">
    <source>
        <dbReference type="PROSITE" id="PS51819"/>
    </source>
</evidence>
<evidence type="ECO:0000313" key="6">
    <source>
        <dbReference type="Proteomes" id="UP000190188"/>
    </source>
</evidence>
<sequence>MTTFKGVTPILRMFDEQKAREFYLDYLGFQLDWGHRYEEDLPLYMQISWNGLVIHLSEHFGDCNPGGAIRVEIEGLEIYHQELVKKQYKYSRPGIEITPWHSKEVCMIDPFGNRIIFFESLNPSTKGE</sequence>
<evidence type="ECO:0000256" key="2">
    <source>
        <dbReference type="ARBA" id="ARBA00021572"/>
    </source>
</evidence>
<feature type="domain" description="VOC" evidence="4">
    <location>
        <begin position="3"/>
        <end position="120"/>
    </location>
</feature>
<dbReference type="AlphaFoldDB" id="A0A1T2X1I1"/>
<dbReference type="Proteomes" id="UP000190188">
    <property type="component" value="Unassembled WGS sequence"/>
</dbReference>
<evidence type="ECO:0000256" key="3">
    <source>
        <dbReference type="ARBA" id="ARBA00023251"/>
    </source>
</evidence>
<keyword evidence="6" id="KW-1185">Reference proteome</keyword>
<evidence type="ECO:0000313" key="5">
    <source>
        <dbReference type="EMBL" id="OPA73720.1"/>
    </source>
</evidence>
<comment type="caution">
    <text evidence="5">The sequence shown here is derived from an EMBL/GenBank/DDBJ whole genome shotgun (WGS) entry which is preliminary data.</text>
</comment>
<keyword evidence="5" id="KW-0560">Oxidoreductase</keyword>
<dbReference type="InterPro" id="IPR029068">
    <property type="entry name" value="Glyas_Bleomycin-R_OHBP_Dase"/>
</dbReference>
<evidence type="ECO:0000256" key="1">
    <source>
        <dbReference type="ARBA" id="ARBA00011051"/>
    </source>
</evidence>
<dbReference type="PROSITE" id="PS51819">
    <property type="entry name" value="VOC"/>
    <property type="match status" value="1"/>
</dbReference>
<dbReference type="GO" id="GO:0046677">
    <property type="term" value="P:response to antibiotic"/>
    <property type="evidence" value="ECO:0007669"/>
    <property type="project" value="UniProtKB-KW"/>
</dbReference>
<dbReference type="Pfam" id="PF19581">
    <property type="entry name" value="Glyoxalase_7"/>
    <property type="match status" value="1"/>
</dbReference>
<dbReference type="CDD" id="cd08349">
    <property type="entry name" value="BLMA_like"/>
    <property type="match status" value="1"/>
</dbReference>
<organism evidence="5 6">
    <name type="scientific">Paenibacillus selenitireducens</name>
    <dbReference type="NCBI Taxonomy" id="1324314"/>
    <lineage>
        <taxon>Bacteria</taxon>
        <taxon>Bacillati</taxon>
        <taxon>Bacillota</taxon>
        <taxon>Bacilli</taxon>
        <taxon>Bacillales</taxon>
        <taxon>Paenibacillaceae</taxon>
        <taxon>Paenibacillus</taxon>
    </lineage>
</organism>
<dbReference type="RefSeq" id="WP_078502286.1">
    <property type="nucleotide sequence ID" value="NZ_MSZX01000014.1"/>
</dbReference>